<comment type="caution">
    <text evidence="2">The sequence shown here is derived from an EMBL/GenBank/DDBJ whole genome shotgun (WGS) entry which is preliminary data.</text>
</comment>
<evidence type="ECO:0000313" key="3">
    <source>
        <dbReference type="Proteomes" id="UP000272474"/>
    </source>
</evidence>
<gene>
    <name evidence="2" type="ORF">D7294_05630</name>
</gene>
<accession>A0A3A9ZCY2</accession>
<dbReference type="InterPro" id="IPR004256">
    <property type="entry name" value="DUF234"/>
</dbReference>
<evidence type="ECO:0000313" key="2">
    <source>
        <dbReference type="EMBL" id="RKN45909.1"/>
    </source>
</evidence>
<dbReference type="OrthoDB" id="3209349at2"/>
<name>A0A3A9ZCY2_9ACTN</name>
<reference evidence="2 3" key="1">
    <citation type="journal article" date="2014" name="Int. J. Syst. Evol. Microbiol.">
        <title>Streptomyces hoynatensis sp. nov., isolated from deep marine sediment.</title>
        <authorList>
            <person name="Veyisoglu A."/>
            <person name="Sahin N."/>
        </authorList>
    </citation>
    <scope>NUCLEOTIDE SEQUENCE [LARGE SCALE GENOMIC DNA]</scope>
    <source>
        <strain evidence="2 3">KCTC 29097</strain>
    </source>
</reference>
<keyword evidence="3" id="KW-1185">Reference proteome</keyword>
<dbReference type="RefSeq" id="WP_120676081.1">
    <property type="nucleotide sequence ID" value="NZ_RBAL01000002.1"/>
</dbReference>
<proteinExistence type="predicted"/>
<dbReference type="Pfam" id="PF03008">
    <property type="entry name" value="DUF234"/>
    <property type="match status" value="1"/>
</dbReference>
<protein>
    <recommendedName>
        <fullName evidence="1">DUF234 domain-containing protein</fullName>
    </recommendedName>
</protein>
<dbReference type="EMBL" id="RBAL01000002">
    <property type="protein sequence ID" value="RKN45909.1"/>
    <property type="molecule type" value="Genomic_DNA"/>
</dbReference>
<feature type="domain" description="DUF234" evidence="1">
    <location>
        <begin position="7"/>
        <end position="101"/>
    </location>
</feature>
<dbReference type="AlphaFoldDB" id="A0A3A9ZCY2"/>
<organism evidence="2 3">
    <name type="scientific">Streptomyces hoynatensis</name>
    <dbReference type="NCBI Taxonomy" id="1141874"/>
    <lineage>
        <taxon>Bacteria</taxon>
        <taxon>Bacillati</taxon>
        <taxon>Actinomycetota</taxon>
        <taxon>Actinomycetes</taxon>
        <taxon>Kitasatosporales</taxon>
        <taxon>Streptomycetaceae</taxon>
        <taxon>Streptomyces</taxon>
    </lineage>
</organism>
<sequence>MAGWRFWLAFVGPRIPLIERGRGDRVLAAIRERWTSWRGRAIEPVVREALWRLADEVLPGGTDVVGGYWTRNNDPEIDLVGADRKPVAKRVTVVGFIKWLEHKPFDARDLARVVVHRSQLPGADEDTPLLAVARGAWHLLMRRRWLNGPSSVAWQGEALCPWYLS</sequence>
<evidence type="ECO:0000259" key="1">
    <source>
        <dbReference type="Pfam" id="PF03008"/>
    </source>
</evidence>
<dbReference type="Proteomes" id="UP000272474">
    <property type="component" value="Unassembled WGS sequence"/>
</dbReference>